<dbReference type="InterPro" id="IPR036900">
    <property type="entry name" value="A-D-PHexomutase_C_sf"/>
</dbReference>
<dbReference type="EMBL" id="FNXT01001208">
    <property type="protein sequence ID" value="SZX74215.1"/>
    <property type="molecule type" value="Genomic_DNA"/>
</dbReference>
<proteinExistence type="inferred from homology"/>
<evidence type="ECO:0000256" key="14">
    <source>
        <dbReference type="PIRSR" id="PIRSR016408-3"/>
    </source>
</evidence>
<dbReference type="Pfam" id="PF21405">
    <property type="entry name" value="AMG1_II"/>
    <property type="match status" value="1"/>
</dbReference>
<feature type="binding site" evidence="13">
    <location>
        <position position="499"/>
    </location>
    <ligand>
        <name>substrate</name>
    </ligand>
</feature>
<dbReference type="SUPFAM" id="SSF53738">
    <property type="entry name" value="Phosphoglucomutase, first 3 domains"/>
    <property type="match status" value="3"/>
</dbReference>
<keyword evidence="5" id="KW-0597">Phosphoprotein</keyword>
<dbReference type="AlphaFoldDB" id="A0A383VQR8"/>
<keyword evidence="8 11" id="KW-0413">Isomerase</keyword>
<sequence length="532" mass="56023">MQLDLAAVRVAAAAFPKPEAFKPSYGTAGFRAEASLLPSTVFRCGMLIGLKARSCGQACGVMVTASHNPEQDNGLKLVEASGEMLEPAWEAHATQLAQADTAEQLLQVLAALAATLQPADTPGRVIIGRDTRSSGADLAAACSAGVAAVGGKVSDIGVVTTPELHFTVQTFNQYQALEEQAYFTNLLESFRTLTAGSHAPQQPLHVDCANGVGALKLQQLVPQLQQLGLQLQLYNAGQGRLNHGCGADYVQKEQCFPAGMGDLPAGACCASIDGDADRVVFFTKGQDGSFVLLDGDKIAALAAVYLRRLLSHAPPGTADSISTGVVQTAYANGASTRFITEQLGLQVRCTNTGVKYLHHEAKAFDVGIYFESNGHGTVLLKPSLLQRLQDMDENMSVMQLLAVSRLMNQAVGDAISGLLLCDAVLRSGTSLAEWQALYTDLPSRQLKLVVADRTVITTTDAERRCVTPAGLQDAIDAAVAKYDLGRAFARPSGTEDAVRVYAEAGSQEAADALAREVAGIVFDRCGGVGSRP</sequence>
<dbReference type="Gene3D" id="3.30.310.50">
    <property type="entry name" value="Alpha-D-phosphohexomutase, C-terminal domain"/>
    <property type="match status" value="1"/>
</dbReference>
<evidence type="ECO:0000256" key="1">
    <source>
        <dbReference type="ARBA" id="ARBA00000558"/>
    </source>
</evidence>
<evidence type="ECO:0000256" key="3">
    <source>
        <dbReference type="ARBA" id="ARBA00010231"/>
    </source>
</evidence>
<evidence type="ECO:0000256" key="12">
    <source>
        <dbReference type="PIRSR" id="PIRSR016408-1"/>
    </source>
</evidence>
<dbReference type="GO" id="GO:0000287">
    <property type="term" value="F:magnesium ion binding"/>
    <property type="evidence" value="ECO:0007669"/>
    <property type="project" value="InterPro"/>
</dbReference>
<evidence type="ECO:0000313" key="20">
    <source>
        <dbReference type="EMBL" id="SZX74215.1"/>
    </source>
</evidence>
<dbReference type="Pfam" id="PF02878">
    <property type="entry name" value="PGM_PMM_I"/>
    <property type="match status" value="2"/>
</dbReference>
<dbReference type="PANTHER" id="PTHR45955">
    <property type="entry name" value="PHOSPHOACETYLGLUCOSAMINE MUTASE"/>
    <property type="match status" value="1"/>
</dbReference>
<dbReference type="GO" id="GO:0005975">
    <property type="term" value="P:carbohydrate metabolic process"/>
    <property type="evidence" value="ECO:0007669"/>
    <property type="project" value="InterPro"/>
</dbReference>
<comment type="function">
    <text evidence="11">Interconverts GlcNAc-6-P and GlcNAc-1-P.</text>
</comment>
<evidence type="ECO:0000256" key="5">
    <source>
        <dbReference type="ARBA" id="ARBA00022553"/>
    </source>
</evidence>
<comment type="pathway">
    <text evidence="2 11">Nucleotide-sugar biosynthesis; UDP-N-acetyl-alpha-D-glucosamine biosynthesis; N-acetyl-alpha-D-glucosamine 1-phosphate from alpha-D-glucosamine 6-phosphate (route I): step 2/2.</text>
</comment>
<evidence type="ECO:0000259" key="18">
    <source>
        <dbReference type="Pfam" id="PF21405"/>
    </source>
</evidence>
<dbReference type="GO" id="GO:0004610">
    <property type="term" value="F:phosphoacetylglucosamine mutase activity"/>
    <property type="evidence" value="ECO:0007669"/>
    <property type="project" value="UniProtKB-UniRule"/>
</dbReference>
<accession>A0A383VQR8</accession>
<comment type="catalytic activity">
    <reaction evidence="1 11">
        <text>N-acetyl-alpha-D-glucosamine 1-phosphate = N-acetyl-D-glucosamine 6-phosphate</text>
        <dbReference type="Rhea" id="RHEA:23804"/>
        <dbReference type="ChEBI" id="CHEBI:57513"/>
        <dbReference type="ChEBI" id="CHEBI:57776"/>
        <dbReference type="EC" id="5.4.2.3"/>
    </reaction>
</comment>
<comment type="similarity">
    <text evidence="3 11">Belongs to the phosphohexose mutase family.</text>
</comment>
<evidence type="ECO:0000259" key="15">
    <source>
        <dbReference type="Pfam" id="PF00408"/>
    </source>
</evidence>
<dbReference type="FunFam" id="3.30.310.50:FF:000003">
    <property type="entry name" value="Phosphoacetylglucosamine mutase"/>
    <property type="match status" value="1"/>
</dbReference>
<feature type="binding site" evidence="13">
    <location>
        <begin position="371"/>
        <end position="373"/>
    </location>
    <ligand>
        <name>substrate</name>
    </ligand>
</feature>
<dbReference type="EMBL" id="FNXT01000770">
    <property type="protein sequence ID" value="SZX67112.1"/>
    <property type="molecule type" value="Genomic_DNA"/>
</dbReference>
<evidence type="ECO:0000256" key="8">
    <source>
        <dbReference type="ARBA" id="ARBA00023235"/>
    </source>
</evidence>
<feature type="binding site" description="via phosphate group" evidence="14">
    <location>
        <position position="66"/>
    </location>
    <ligand>
        <name>Mg(2+)</name>
        <dbReference type="ChEBI" id="CHEBI:18420"/>
    </ligand>
</feature>
<name>A0A383VQR8_TETOB</name>
<feature type="domain" description="Phosphoacetylglucosamine mutase AMG1" evidence="18">
    <location>
        <begin position="179"/>
        <end position="280"/>
    </location>
</feature>
<dbReference type="InterPro" id="IPR049022">
    <property type="entry name" value="AMG1_III"/>
</dbReference>
<keyword evidence="6 11" id="KW-0479">Metal-binding</keyword>
<dbReference type="InterPro" id="IPR005843">
    <property type="entry name" value="A-D-PHexomutase_C"/>
</dbReference>
<dbReference type="Pfam" id="PF21404">
    <property type="entry name" value="AMG1_III"/>
    <property type="match status" value="1"/>
</dbReference>
<evidence type="ECO:0000256" key="4">
    <source>
        <dbReference type="ARBA" id="ARBA00012731"/>
    </source>
</evidence>
<feature type="binding site" evidence="14">
    <location>
        <position position="275"/>
    </location>
    <ligand>
        <name>Mg(2+)</name>
        <dbReference type="ChEBI" id="CHEBI:18420"/>
    </ligand>
</feature>
<dbReference type="PROSITE" id="PS00710">
    <property type="entry name" value="PGM_PMM"/>
    <property type="match status" value="1"/>
</dbReference>
<feature type="domain" description="Alpha-D-phosphohexomutase alpha/beta/alpha" evidence="16">
    <location>
        <begin position="53"/>
        <end position="98"/>
    </location>
</feature>
<dbReference type="FunFam" id="3.40.120.10:FF:000013">
    <property type="entry name" value="Phosphoacetylglucosamine mutase"/>
    <property type="match status" value="1"/>
</dbReference>
<feature type="binding site" evidence="14">
    <location>
        <position position="273"/>
    </location>
    <ligand>
        <name>Mg(2+)</name>
        <dbReference type="ChEBI" id="CHEBI:18420"/>
    </ligand>
</feature>
<evidence type="ECO:0000256" key="10">
    <source>
        <dbReference type="ARBA" id="ARBA00032065"/>
    </source>
</evidence>
<dbReference type="InterPro" id="IPR049023">
    <property type="entry name" value="AMG1_II"/>
</dbReference>
<protein>
    <recommendedName>
        <fullName evidence="4 11">Phosphoacetylglucosamine mutase</fullName>
        <shortName evidence="11">PAGM</shortName>
        <ecNumber evidence="4 11">5.4.2.3</ecNumber>
    </recommendedName>
    <alternativeName>
        <fullName evidence="10 11">Acetylglucosamine phosphomutase</fullName>
    </alternativeName>
    <alternativeName>
        <fullName evidence="9 11">N-acetylglucosamine-phosphate mutase</fullName>
    </alternativeName>
</protein>
<dbReference type="Pfam" id="PF00408">
    <property type="entry name" value="PGM_PMM_IV"/>
    <property type="match status" value="1"/>
</dbReference>
<evidence type="ECO:0000313" key="19">
    <source>
        <dbReference type="EMBL" id="SZX67112.1"/>
    </source>
</evidence>
<feature type="domain" description="Alpha-D-phosphohexomutase alpha/beta/alpha" evidence="16">
    <location>
        <begin position="101"/>
        <end position="172"/>
    </location>
</feature>
<feature type="domain" description="Phosphoacetylglucosamine mutase AMG1" evidence="17">
    <location>
        <begin position="294"/>
        <end position="426"/>
    </location>
</feature>
<evidence type="ECO:0000256" key="6">
    <source>
        <dbReference type="ARBA" id="ARBA00022723"/>
    </source>
</evidence>
<dbReference type="Gene3D" id="3.40.120.10">
    <property type="entry name" value="Alpha-D-Glucose-1,6-Bisphosphate, subunit A, domain 3"/>
    <property type="match status" value="3"/>
</dbReference>
<organism evidence="19 21">
    <name type="scientific">Tetradesmus obliquus</name>
    <name type="common">Green alga</name>
    <name type="synonym">Acutodesmus obliquus</name>
    <dbReference type="NCBI Taxonomy" id="3088"/>
    <lineage>
        <taxon>Eukaryota</taxon>
        <taxon>Viridiplantae</taxon>
        <taxon>Chlorophyta</taxon>
        <taxon>core chlorophytes</taxon>
        <taxon>Chlorophyceae</taxon>
        <taxon>CS clade</taxon>
        <taxon>Sphaeropleales</taxon>
        <taxon>Scenedesmaceae</taxon>
        <taxon>Tetradesmus</taxon>
    </lineage>
</organism>
<evidence type="ECO:0000256" key="11">
    <source>
        <dbReference type="PIRNR" id="PIRNR016408"/>
    </source>
</evidence>
<dbReference type="SUPFAM" id="SSF55957">
    <property type="entry name" value="Phosphoglucomutase, C-terminal domain"/>
    <property type="match status" value="1"/>
</dbReference>
<evidence type="ECO:0000256" key="7">
    <source>
        <dbReference type="ARBA" id="ARBA00022842"/>
    </source>
</evidence>
<dbReference type="InterPro" id="IPR016066">
    <property type="entry name" value="A-D-PHexomutase_CS"/>
</dbReference>
<feature type="binding site" evidence="13">
    <location>
        <begin position="490"/>
        <end position="494"/>
    </location>
    <ligand>
        <name>substrate</name>
    </ligand>
</feature>
<keyword evidence="7 11" id="KW-0460">Magnesium</keyword>
<evidence type="ECO:0000256" key="13">
    <source>
        <dbReference type="PIRSR" id="PIRSR016408-2"/>
    </source>
</evidence>
<evidence type="ECO:0000256" key="9">
    <source>
        <dbReference type="ARBA" id="ARBA00031926"/>
    </source>
</evidence>
<dbReference type="InterPro" id="IPR016657">
    <property type="entry name" value="PAGM"/>
</dbReference>
<gene>
    <name evidence="20" type="ORF">BQ4739_LOCUS14458</name>
    <name evidence="19" type="ORF">BQ4739_LOCUS7534</name>
</gene>
<dbReference type="UniPathway" id="UPA00113">
    <property type="reaction ID" value="UER00530"/>
</dbReference>
<feature type="domain" description="Alpha-D-phosphohexomutase C-terminal" evidence="15">
    <location>
        <begin position="472"/>
        <end position="518"/>
    </location>
</feature>
<comment type="cofactor">
    <cofactor evidence="11 14">
        <name>Mg(2+)</name>
        <dbReference type="ChEBI" id="CHEBI:18420"/>
    </cofactor>
    <text evidence="11 14">Binds 1 Mg(2+) ion per subunit.</text>
</comment>
<evidence type="ECO:0000259" key="17">
    <source>
        <dbReference type="Pfam" id="PF21404"/>
    </source>
</evidence>
<evidence type="ECO:0000256" key="2">
    <source>
        <dbReference type="ARBA" id="ARBA00004865"/>
    </source>
</evidence>
<dbReference type="InterPro" id="IPR016055">
    <property type="entry name" value="A-D-PHexomutase_a/b/a-I/II/III"/>
</dbReference>
<evidence type="ECO:0000313" key="21">
    <source>
        <dbReference type="Proteomes" id="UP000256970"/>
    </source>
</evidence>
<dbReference type="InterPro" id="IPR005844">
    <property type="entry name" value="A-D-PHexomutase_a/b/a-I"/>
</dbReference>
<dbReference type="STRING" id="3088.A0A383VQR8"/>
<dbReference type="PANTHER" id="PTHR45955:SF1">
    <property type="entry name" value="PHOSPHOACETYLGLUCOSAMINE MUTASE"/>
    <property type="match status" value="1"/>
</dbReference>
<evidence type="ECO:0000259" key="16">
    <source>
        <dbReference type="Pfam" id="PF02878"/>
    </source>
</evidence>
<dbReference type="Proteomes" id="UP000256970">
    <property type="component" value="Unassembled WGS sequence"/>
</dbReference>
<keyword evidence="21" id="KW-1185">Reference proteome</keyword>
<feature type="active site" description="Phosphoserine intermediate" evidence="12">
    <location>
        <position position="66"/>
    </location>
</feature>
<reference evidence="19 21" key="1">
    <citation type="submission" date="2016-10" db="EMBL/GenBank/DDBJ databases">
        <authorList>
            <person name="Cai Z."/>
        </authorList>
    </citation>
    <scope>NUCLEOTIDE SEQUENCE [LARGE SCALE GENOMIC DNA]</scope>
</reference>
<feature type="binding site" evidence="14">
    <location>
        <position position="277"/>
    </location>
    <ligand>
        <name>Mg(2+)</name>
        <dbReference type="ChEBI" id="CHEBI:18420"/>
    </ligand>
</feature>
<dbReference type="CDD" id="cd03086">
    <property type="entry name" value="PGM3"/>
    <property type="match status" value="1"/>
</dbReference>
<dbReference type="EC" id="5.4.2.3" evidence="4 11"/>
<dbReference type="GO" id="GO:0006048">
    <property type="term" value="P:UDP-N-acetylglucosamine biosynthetic process"/>
    <property type="evidence" value="ECO:0007669"/>
    <property type="project" value="UniProtKB-UniRule"/>
</dbReference>
<dbReference type="PIRSF" id="PIRSF016408">
    <property type="entry name" value="PAGM"/>
    <property type="match status" value="1"/>
</dbReference>